<evidence type="ECO:0000313" key="6">
    <source>
        <dbReference type="EMBL" id="RWS06558.1"/>
    </source>
</evidence>
<keyword evidence="3" id="KW-0677">Repeat</keyword>
<organism evidence="6 7">
    <name type="scientific">Dinothrombium tinctorium</name>
    <dbReference type="NCBI Taxonomy" id="1965070"/>
    <lineage>
        <taxon>Eukaryota</taxon>
        <taxon>Metazoa</taxon>
        <taxon>Ecdysozoa</taxon>
        <taxon>Arthropoda</taxon>
        <taxon>Chelicerata</taxon>
        <taxon>Arachnida</taxon>
        <taxon>Acari</taxon>
        <taxon>Acariformes</taxon>
        <taxon>Trombidiformes</taxon>
        <taxon>Prostigmata</taxon>
        <taxon>Anystina</taxon>
        <taxon>Parasitengona</taxon>
        <taxon>Trombidioidea</taxon>
        <taxon>Trombidiidae</taxon>
        <taxon>Dinothrombium</taxon>
    </lineage>
</organism>
<keyword evidence="1" id="KW-0433">Leucine-rich repeat</keyword>
<dbReference type="AlphaFoldDB" id="A0A3S3RVB2"/>
<dbReference type="InterPro" id="IPR001611">
    <property type="entry name" value="Leu-rich_rpt"/>
</dbReference>
<dbReference type="OrthoDB" id="6417095at2759"/>
<evidence type="ECO:0000256" key="2">
    <source>
        <dbReference type="ARBA" id="ARBA00022729"/>
    </source>
</evidence>
<dbReference type="SUPFAM" id="SSF52058">
    <property type="entry name" value="L domain-like"/>
    <property type="match status" value="1"/>
</dbReference>
<dbReference type="InterPro" id="IPR032675">
    <property type="entry name" value="LRR_dom_sf"/>
</dbReference>
<dbReference type="EMBL" id="NCKU01004024">
    <property type="protein sequence ID" value="RWS06558.1"/>
    <property type="molecule type" value="Genomic_DNA"/>
</dbReference>
<proteinExistence type="predicted"/>
<reference evidence="6 7" key="1">
    <citation type="journal article" date="2018" name="Gigascience">
        <title>Genomes of trombidid mites reveal novel predicted allergens and laterally-transferred genes associated with secondary metabolism.</title>
        <authorList>
            <person name="Dong X."/>
            <person name="Chaisiri K."/>
            <person name="Xia D."/>
            <person name="Armstrong S.D."/>
            <person name="Fang Y."/>
            <person name="Donnelly M.J."/>
            <person name="Kadowaki T."/>
            <person name="McGarry J.W."/>
            <person name="Darby A.C."/>
            <person name="Makepeace B.L."/>
        </authorList>
    </citation>
    <scope>NUCLEOTIDE SEQUENCE [LARGE SCALE GENOMIC DNA]</scope>
    <source>
        <strain evidence="6">UoL-WK</strain>
    </source>
</reference>
<dbReference type="Proteomes" id="UP000285301">
    <property type="component" value="Unassembled WGS sequence"/>
</dbReference>
<dbReference type="EMBL" id="NCKU01007787">
    <property type="protein sequence ID" value="RWS02388.1"/>
    <property type="molecule type" value="Genomic_DNA"/>
</dbReference>
<dbReference type="Gene3D" id="3.80.10.10">
    <property type="entry name" value="Ribonuclease Inhibitor"/>
    <property type="match status" value="2"/>
</dbReference>
<sequence length="310" mass="36297">MIDLDHNEQFTLCKSNCVFRFFPQSPEDVYRCIAHCLIEKPYYENSVEDVIDPIPGPIVRQAIARKVGKEVMTCKRRARRYTCESMDLETVPDNITDADIDELDLSHNNIRLIRKSMFRKLRRISELILSLNLIEEIEPDAFSHMKNLKLLDVSYNPLKEVNLKLWLGNNKQLQTVSLSGIDMSNTLLPFIFRDFPNLRSISMRRCGLKQITVELFKDQDDIEYLDLAENQLRTFPVELVKKFVNLRYLMLYDNPITCDCSNYELKKIITQRNIQIDESSHITQCALPFELAKQAFSQLNDTIFTYCSEF</sequence>
<dbReference type="Pfam" id="PF13855">
    <property type="entry name" value="LRR_8"/>
    <property type="match status" value="2"/>
</dbReference>
<dbReference type="InterPro" id="IPR050541">
    <property type="entry name" value="LRR_TM_domain-containing"/>
</dbReference>
<protein>
    <submittedName>
        <fullName evidence="6">Uncharacterized protein</fullName>
    </submittedName>
</protein>
<accession>A0A3S3RVB2</accession>
<evidence type="ECO:0000313" key="4">
    <source>
        <dbReference type="EMBL" id="RWS02388.1"/>
    </source>
</evidence>
<dbReference type="PANTHER" id="PTHR24369:SF210">
    <property type="entry name" value="CHAOPTIN-RELATED"/>
    <property type="match status" value="1"/>
</dbReference>
<name>A0A3S3RVB2_9ACAR</name>
<dbReference type="EMBL" id="NCKU01006063">
    <property type="protein sequence ID" value="RWS03871.1"/>
    <property type="molecule type" value="Genomic_DNA"/>
</dbReference>
<keyword evidence="7" id="KW-1185">Reference proteome</keyword>
<keyword evidence="2" id="KW-0732">Signal</keyword>
<evidence type="ECO:0000256" key="3">
    <source>
        <dbReference type="ARBA" id="ARBA00022737"/>
    </source>
</evidence>
<dbReference type="STRING" id="1965070.A0A3S3RVB2"/>
<evidence type="ECO:0000313" key="5">
    <source>
        <dbReference type="EMBL" id="RWS03871.1"/>
    </source>
</evidence>
<evidence type="ECO:0000313" key="7">
    <source>
        <dbReference type="Proteomes" id="UP000285301"/>
    </source>
</evidence>
<reference evidence="6" key="2">
    <citation type="submission" date="2018-11" db="EMBL/GenBank/DDBJ databases">
        <title>Trombidioid mite genomics.</title>
        <authorList>
            <person name="Dong X."/>
        </authorList>
    </citation>
    <scope>NUCLEOTIDE SEQUENCE</scope>
    <source>
        <strain evidence="6">UoL-WK</strain>
    </source>
</reference>
<dbReference type="SMART" id="SM00369">
    <property type="entry name" value="LRR_TYP"/>
    <property type="match status" value="4"/>
</dbReference>
<comment type="caution">
    <text evidence="6">The sequence shown here is derived from an EMBL/GenBank/DDBJ whole genome shotgun (WGS) entry which is preliminary data.</text>
</comment>
<dbReference type="InterPro" id="IPR003591">
    <property type="entry name" value="Leu-rich_rpt_typical-subtyp"/>
</dbReference>
<evidence type="ECO:0000256" key="1">
    <source>
        <dbReference type="ARBA" id="ARBA00022614"/>
    </source>
</evidence>
<dbReference type="PANTHER" id="PTHR24369">
    <property type="entry name" value="ANTIGEN BSP, PUTATIVE-RELATED"/>
    <property type="match status" value="1"/>
</dbReference>
<gene>
    <name evidence="6" type="ORF">B4U79_16198</name>
    <name evidence="5" type="ORF">B4U79_16468</name>
    <name evidence="4" type="ORF">B4U79_16622</name>
</gene>
<dbReference type="GO" id="GO:0005886">
    <property type="term" value="C:plasma membrane"/>
    <property type="evidence" value="ECO:0007669"/>
    <property type="project" value="TreeGrafter"/>
</dbReference>